<sequence>MSDLTRLDHRLDLTALTCRAVIETPKGRGGKLAYDPVSGAFELKRMLPDGMSFPLDFGFVPGTRGQDGDPLDILVLGDEPSPVGTQLARLIGVIEAEQTEDGKTVRNDRILAVAIVSHLFAKVETVGDLDADFVKNLTAFGENYDALRGVRFKVLAVRDGQAAARLIGG</sequence>
<dbReference type="InterPro" id="IPR036649">
    <property type="entry name" value="Pyrophosphatase_sf"/>
</dbReference>
<keyword evidence="3" id="KW-0479">Metal-binding</keyword>
<evidence type="ECO:0000256" key="4">
    <source>
        <dbReference type="ARBA" id="ARBA00022801"/>
    </source>
</evidence>
<evidence type="ECO:0000256" key="1">
    <source>
        <dbReference type="ARBA" id="ARBA00001946"/>
    </source>
</evidence>
<evidence type="ECO:0000313" key="7">
    <source>
        <dbReference type="Proteomes" id="UP001057520"/>
    </source>
</evidence>
<dbReference type="PROSITE" id="PS00387">
    <property type="entry name" value="PPASE"/>
    <property type="match status" value="1"/>
</dbReference>
<evidence type="ECO:0000256" key="2">
    <source>
        <dbReference type="ARBA" id="ARBA00012146"/>
    </source>
</evidence>
<dbReference type="EC" id="3.6.1.1" evidence="2"/>
<dbReference type="Gene3D" id="3.90.80.10">
    <property type="entry name" value="Inorganic pyrophosphatase"/>
    <property type="match status" value="1"/>
</dbReference>
<comment type="cofactor">
    <cofactor evidence="1">
        <name>Mg(2+)</name>
        <dbReference type="ChEBI" id="CHEBI:18420"/>
    </cofactor>
</comment>
<proteinExistence type="predicted"/>
<keyword evidence="7" id="KW-1185">Reference proteome</keyword>
<evidence type="ECO:0000256" key="3">
    <source>
        <dbReference type="ARBA" id="ARBA00022723"/>
    </source>
</evidence>
<name>A0ABY4ZSR7_9CAUL</name>
<dbReference type="InterPro" id="IPR008162">
    <property type="entry name" value="Pyrophosphatase"/>
</dbReference>
<protein>
    <recommendedName>
        <fullName evidence="2">inorganic diphosphatase</fullName>
        <ecNumber evidence="2">3.6.1.1</ecNumber>
    </recommendedName>
</protein>
<dbReference type="SUPFAM" id="SSF50324">
    <property type="entry name" value="Inorganic pyrophosphatase"/>
    <property type="match status" value="1"/>
</dbReference>
<evidence type="ECO:0000313" key="6">
    <source>
        <dbReference type="EMBL" id="USQ95249.1"/>
    </source>
</evidence>
<keyword evidence="4" id="KW-0378">Hydrolase</keyword>
<dbReference type="EMBL" id="CP096040">
    <property type="protein sequence ID" value="USQ95249.1"/>
    <property type="molecule type" value="Genomic_DNA"/>
</dbReference>
<accession>A0ABY4ZSR7</accession>
<dbReference type="Pfam" id="PF00719">
    <property type="entry name" value="Pyrophosphatase"/>
    <property type="match status" value="1"/>
</dbReference>
<evidence type="ECO:0000256" key="5">
    <source>
        <dbReference type="ARBA" id="ARBA00022842"/>
    </source>
</evidence>
<keyword evidence="5" id="KW-0460">Magnesium</keyword>
<dbReference type="Proteomes" id="UP001057520">
    <property type="component" value="Chromosome"/>
</dbReference>
<reference evidence="6 7" key="1">
    <citation type="submission" date="2022-04" db="EMBL/GenBank/DDBJ databases">
        <title>Genome sequence of soybean root-associated Caulobacter segnis RL271.</title>
        <authorList>
            <person name="Longley R."/>
            <person name="Bonito G."/>
            <person name="Trigodet F."/>
            <person name="Crosson S."/>
            <person name="Fiebig A."/>
        </authorList>
    </citation>
    <scope>NUCLEOTIDE SEQUENCE [LARGE SCALE GENOMIC DNA]</scope>
    <source>
        <strain evidence="6 7">RL271</strain>
    </source>
</reference>
<gene>
    <name evidence="6" type="ORF">MZV50_22295</name>
</gene>
<organism evidence="6 7">
    <name type="scientific">Caulobacter segnis</name>
    <dbReference type="NCBI Taxonomy" id="88688"/>
    <lineage>
        <taxon>Bacteria</taxon>
        <taxon>Pseudomonadati</taxon>
        <taxon>Pseudomonadota</taxon>
        <taxon>Alphaproteobacteria</taxon>
        <taxon>Caulobacterales</taxon>
        <taxon>Caulobacteraceae</taxon>
        <taxon>Caulobacter</taxon>
    </lineage>
</organism>